<evidence type="ECO:0000313" key="1">
    <source>
        <dbReference type="EMBL" id="SIT57467.1"/>
    </source>
</evidence>
<organism evidence="1 2">
    <name type="scientific">Mesorhizobium prunaredense</name>
    <dbReference type="NCBI Taxonomy" id="1631249"/>
    <lineage>
        <taxon>Bacteria</taxon>
        <taxon>Pseudomonadati</taxon>
        <taxon>Pseudomonadota</taxon>
        <taxon>Alphaproteobacteria</taxon>
        <taxon>Hyphomicrobiales</taxon>
        <taxon>Phyllobacteriaceae</taxon>
        <taxon>Mesorhizobium</taxon>
    </lineage>
</organism>
<gene>
    <name evidence="1" type="ORF">BQ8794_40066</name>
</gene>
<accession>A0A1R3VDX2</accession>
<dbReference type="Proteomes" id="UP000188388">
    <property type="component" value="Unassembled WGS sequence"/>
</dbReference>
<dbReference type="AlphaFoldDB" id="A0A1R3VDX2"/>
<sequence length="20" mass="2385">MKRNANAFIRPFKRLAAHRS</sequence>
<protein>
    <submittedName>
        <fullName evidence="1">Uncharacterized protein</fullName>
    </submittedName>
</protein>
<keyword evidence="2" id="KW-1185">Reference proteome</keyword>
<proteinExistence type="predicted"/>
<evidence type="ECO:0000313" key="2">
    <source>
        <dbReference type="Proteomes" id="UP000188388"/>
    </source>
</evidence>
<reference evidence="2" key="1">
    <citation type="submission" date="2017-01" db="EMBL/GenBank/DDBJ databases">
        <authorList>
            <person name="Brunel B."/>
        </authorList>
    </citation>
    <scope>NUCLEOTIDE SEQUENCE [LARGE SCALE GENOMIC DNA]</scope>
</reference>
<dbReference type="EMBL" id="FTPD01000034">
    <property type="protein sequence ID" value="SIT57467.1"/>
    <property type="molecule type" value="Genomic_DNA"/>
</dbReference>
<name>A0A1R3VDX2_9HYPH</name>